<evidence type="ECO:0000313" key="2">
    <source>
        <dbReference type="EMBL" id="MBB4662184.1"/>
    </source>
</evidence>
<evidence type="ECO:0000313" key="3">
    <source>
        <dbReference type="Proteomes" id="UP000585272"/>
    </source>
</evidence>
<evidence type="ECO:0000259" key="1">
    <source>
        <dbReference type="Pfam" id="PF09084"/>
    </source>
</evidence>
<comment type="caution">
    <text evidence="2">The sequence shown here is derived from an EMBL/GenBank/DDBJ whole genome shotgun (WGS) entry which is preliminary data.</text>
</comment>
<organism evidence="2 3">
    <name type="scientific">Conexibacter arvalis</name>
    <dbReference type="NCBI Taxonomy" id="912552"/>
    <lineage>
        <taxon>Bacteria</taxon>
        <taxon>Bacillati</taxon>
        <taxon>Actinomycetota</taxon>
        <taxon>Thermoleophilia</taxon>
        <taxon>Solirubrobacterales</taxon>
        <taxon>Conexibacteraceae</taxon>
        <taxon>Conexibacter</taxon>
    </lineage>
</organism>
<dbReference type="SUPFAM" id="SSF53850">
    <property type="entry name" value="Periplasmic binding protein-like II"/>
    <property type="match status" value="1"/>
</dbReference>
<proteinExistence type="predicted"/>
<keyword evidence="3" id="KW-1185">Reference proteome</keyword>
<dbReference type="AlphaFoldDB" id="A0A840IDP0"/>
<dbReference type="PANTHER" id="PTHR30024:SF21">
    <property type="entry name" value="ABC TRANSPORTER SUBSTRATE-BINDING PROTEIN"/>
    <property type="match status" value="1"/>
</dbReference>
<sequence length="365" mass="39965">MTATTAGLDLDRTIPSADDELWYTRCPIPTAFELALATGAFEREFDGSGLSWLPIASSPDPATHQSHFTHRKANSFRHGGNVPAIVARARGADTVVIGVSWTRVPYPVLALPASGIERAADLRGRRLLVPRRDGAAVDFWRASTLRVYAEALRSADLSFDDVELVEVDEPDHVLPNSDHADVRGRLRWALHDKWYFQRAVLGPLVRGEVDAVTSQSTHALELQGLAGARIVFDQAEQPDRIARVNNGVPDTLTVSGALARERPELVARVIARLLEAAAWSREHRDESARLLSHRLQLPTALLEASYGDTLTDALDVALPDDTAAVLQSQHDHLLAHGFIAQPFDVDAWIDPRPLELARELAAGRG</sequence>
<dbReference type="EMBL" id="JACHNU010000002">
    <property type="protein sequence ID" value="MBB4662184.1"/>
    <property type="molecule type" value="Genomic_DNA"/>
</dbReference>
<feature type="domain" description="SsuA/THI5-like" evidence="1">
    <location>
        <begin position="85"/>
        <end position="172"/>
    </location>
</feature>
<dbReference type="Pfam" id="PF09084">
    <property type="entry name" value="NMT1"/>
    <property type="match status" value="1"/>
</dbReference>
<accession>A0A840IDP0</accession>
<dbReference type="Gene3D" id="3.40.190.270">
    <property type="match status" value="1"/>
</dbReference>
<dbReference type="Proteomes" id="UP000585272">
    <property type="component" value="Unassembled WGS sequence"/>
</dbReference>
<gene>
    <name evidence="2" type="ORF">BDZ31_001770</name>
</gene>
<name>A0A840IDP0_9ACTN</name>
<dbReference type="Gene3D" id="3.40.190.10">
    <property type="entry name" value="Periplasmic binding protein-like II"/>
    <property type="match status" value="1"/>
</dbReference>
<dbReference type="RefSeq" id="WP_183341191.1">
    <property type="nucleotide sequence ID" value="NZ_JACHNU010000002.1"/>
</dbReference>
<dbReference type="InterPro" id="IPR015168">
    <property type="entry name" value="SsuA/THI5"/>
</dbReference>
<protein>
    <submittedName>
        <fullName evidence="2">ABC-type nitrate/sulfonate/bicarbonate transport system substrate-binding protein</fullName>
    </submittedName>
</protein>
<reference evidence="2 3" key="1">
    <citation type="submission" date="2020-08" db="EMBL/GenBank/DDBJ databases">
        <title>Genomic Encyclopedia of Archaeal and Bacterial Type Strains, Phase II (KMG-II): from individual species to whole genera.</title>
        <authorList>
            <person name="Goeker M."/>
        </authorList>
    </citation>
    <scope>NUCLEOTIDE SEQUENCE [LARGE SCALE GENOMIC DNA]</scope>
    <source>
        <strain evidence="2 3">DSM 23288</strain>
    </source>
</reference>
<dbReference type="PANTHER" id="PTHR30024">
    <property type="entry name" value="ALIPHATIC SULFONATES-BINDING PROTEIN-RELATED"/>
    <property type="match status" value="1"/>
</dbReference>